<dbReference type="EMBL" id="KZ819634">
    <property type="protein sequence ID" value="PWN93996.1"/>
    <property type="molecule type" value="Genomic_DNA"/>
</dbReference>
<accession>A0A316YY64</accession>
<dbReference type="RefSeq" id="XP_025381194.1">
    <property type="nucleotide sequence ID" value="XM_025520708.1"/>
</dbReference>
<keyword evidence="2" id="KW-1185">Reference proteome</keyword>
<proteinExistence type="predicted"/>
<evidence type="ECO:0000313" key="1">
    <source>
        <dbReference type="EMBL" id="PWN93996.1"/>
    </source>
</evidence>
<sequence length="192" mass="20531">MTPTPSWNHVLARDLPAPDPSAVARGNALQHWSLQAQKRYVNVSDSQGDFNGTCDSTESNFPLDAAEGQCASYYPDITSYCCAAVGGILQEMQLVVGDNSTEAQTSSNSSDLEPICETTNYADMLDCYKYVAETHCRSAVVGPWGVCHPAHDKVDTSRSVQHSSGSSLSPSPTGLLILCLVLSSLGISIVHY</sequence>
<gene>
    <name evidence="1" type="ORF">FA10DRAFT_264591</name>
</gene>
<dbReference type="AlphaFoldDB" id="A0A316YY64"/>
<dbReference type="Proteomes" id="UP000245768">
    <property type="component" value="Unassembled WGS sequence"/>
</dbReference>
<protein>
    <submittedName>
        <fullName evidence="1">Uncharacterized protein</fullName>
    </submittedName>
</protein>
<dbReference type="InParanoid" id="A0A316YY64"/>
<dbReference type="OrthoDB" id="3365535at2759"/>
<organism evidence="1 2">
    <name type="scientific">Acaromyces ingoldii</name>
    <dbReference type="NCBI Taxonomy" id="215250"/>
    <lineage>
        <taxon>Eukaryota</taxon>
        <taxon>Fungi</taxon>
        <taxon>Dikarya</taxon>
        <taxon>Basidiomycota</taxon>
        <taxon>Ustilaginomycotina</taxon>
        <taxon>Exobasidiomycetes</taxon>
        <taxon>Exobasidiales</taxon>
        <taxon>Cryptobasidiaceae</taxon>
        <taxon>Acaromyces</taxon>
    </lineage>
</organism>
<reference evidence="1 2" key="1">
    <citation type="journal article" date="2018" name="Mol. Biol. Evol.">
        <title>Broad Genomic Sampling Reveals a Smut Pathogenic Ancestry of the Fungal Clade Ustilaginomycotina.</title>
        <authorList>
            <person name="Kijpornyongpan T."/>
            <person name="Mondo S.J."/>
            <person name="Barry K."/>
            <person name="Sandor L."/>
            <person name="Lee J."/>
            <person name="Lipzen A."/>
            <person name="Pangilinan J."/>
            <person name="LaButti K."/>
            <person name="Hainaut M."/>
            <person name="Henrissat B."/>
            <person name="Grigoriev I.V."/>
            <person name="Spatafora J.W."/>
            <person name="Aime M.C."/>
        </authorList>
    </citation>
    <scope>NUCLEOTIDE SEQUENCE [LARGE SCALE GENOMIC DNA]</scope>
    <source>
        <strain evidence="1 2">MCA 4198</strain>
    </source>
</reference>
<evidence type="ECO:0000313" key="2">
    <source>
        <dbReference type="Proteomes" id="UP000245768"/>
    </source>
</evidence>
<dbReference type="GeneID" id="37042624"/>
<name>A0A316YY64_9BASI</name>